<feature type="compositionally biased region" description="Basic and acidic residues" evidence="1">
    <location>
        <begin position="210"/>
        <end position="230"/>
    </location>
</feature>
<feature type="compositionally biased region" description="Basic and acidic residues" evidence="1">
    <location>
        <begin position="468"/>
        <end position="477"/>
    </location>
</feature>
<accession>A0A8G1VV31</accession>
<dbReference type="PANTHER" id="PTHR14778">
    <property type="entry name" value="KINETOCHORE-ASSOCIATED PROTEIN DSN1 HOMOLOG"/>
    <property type="match status" value="1"/>
</dbReference>
<evidence type="ECO:0000313" key="2">
    <source>
        <dbReference type="EMBL" id="RAK72798.1"/>
    </source>
</evidence>
<feature type="compositionally biased region" description="Low complexity" evidence="1">
    <location>
        <begin position="1"/>
        <end position="17"/>
    </location>
</feature>
<feature type="region of interest" description="Disordered" evidence="1">
    <location>
        <begin position="461"/>
        <end position="496"/>
    </location>
</feature>
<dbReference type="GO" id="GO:0000444">
    <property type="term" value="C:MIS12/MIND type complex"/>
    <property type="evidence" value="ECO:0007669"/>
    <property type="project" value="InterPro"/>
</dbReference>
<feature type="region of interest" description="Disordered" evidence="1">
    <location>
        <begin position="514"/>
        <end position="565"/>
    </location>
</feature>
<dbReference type="Proteomes" id="UP000249789">
    <property type="component" value="Unassembled WGS sequence"/>
</dbReference>
<feature type="compositionally biased region" description="Low complexity" evidence="1">
    <location>
        <begin position="143"/>
        <end position="154"/>
    </location>
</feature>
<feature type="compositionally biased region" description="Low complexity" evidence="1">
    <location>
        <begin position="540"/>
        <end position="556"/>
    </location>
</feature>
<evidence type="ECO:0008006" key="4">
    <source>
        <dbReference type="Google" id="ProtNLM"/>
    </source>
</evidence>
<protein>
    <recommendedName>
        <fullName evidence="4">Mis12-Mtw1 protein</fullName>
    </recommendedName>
</protein>
<proteinExistence type="predicted"/>
<dbReference type="GO" id="GO:0051301">
    <property type="term" value="P:cell division"/>
    <property type="evidence" value="ECO:0007669"/>
    <property type="project" value="InterPro"/>
</dbReference>
<feature type="compositionally biased region" description="Acidic residues" evidence="1">
    <location>
        <begin position="183"/>
        <end position="197"/>
    </location>
</feature>
<organism evidence="2 3">
    <name type="scientific">Aspergillus fijiensis CBS 313.89</name>
    <dbReference type="NCBI Taxonomy" id="1448319"/>
    <lineage>
        <taxon>Eukaryota</taxon>
        <taxon>Fungi</taxon>
        <taxon>Dikarya</taxon>
        <taxon>Ascomycota</taxon>
        <taxon>Pezizomycotina</taxon>
        <taxon>Eurotiomycetes</taxon>
        <taxon>Eurotiomycetidae</taxon>
        <taxon>Eurotiales</taxon>
        <taxon>Aspergillaceae</taxon>
        <taxon>Aspergillus</taxon>
    </lineage>
</organism>
<dbReference type="VEuPathDB" id="FungiDB:BO72DRAFT_256922"/>
<feature type="region of interest" description="Disordered" evidence="1">
    <location>
        <begin position="1"/>
        <end position="328"/>
    </location>
</feature>
<dbReference type="GeneID" id="63857431"/>
<dbReference type="GO" id="GO:0007059">
    <property type="term" value="P:chromosome segregation"/>
    <property type="evidence" value="ECO:0007669"/>
    <property type="project" value="InterPro"/>
</dbReference>
<evidence type="ECO:0000256" key="1">
    <source>
        <dbReference type="SAM" id="MobiDB-lite"/>
    </source>
</evidence>
<dbReference type="PANTHER" id="PTHR14778:SF2">
    <property type="entry name" value="KINETOCHORE-ASSOCIATED PROTEIN DSN1 HOMOLOG"/>
    <property type="match status" value="1"/>
</dbReference>
<dbReference type="RefSeq" id="XP_040796810.1">
    <property type="nucleotide sequence ID" value="XM_040940098.1"/>
</dbReference>
<name>A0A8G1VV31_9EURO</name>
<evidence type="ECO:0000313" key="3">
    <source>
        <dbReference type="Proteomes" id="UP000249789"/>
    </source>
</evidence>
<feature type="compositionally biased region" description="Low complexity" evidence="1">
    <location>
        <begin position="258"/>
        <end position="276"/>
    </location>
</feature>
<dbReference type="EMBL" id="KZ824688">
    <property type="protein sequence ID" value="RAK72798.1"/>
    <property type="molecule type" value="Genomic_DNA"/>
</dbReference>
<dbReference type="InterPro" id="IPR013218">
    <property type="entry name" value="Dsn1/Mis13"/>
</dbReference>
<gene>
    <name evidence="2" type="ORF">BO72DRAFT_256922</name>
</gene>
<sequence>MTVTVLATPTTTTTTTAKTKRRGPLLAIDMATSQAQARPAAPGRGGGRRSSRRLSKQDKGEENASATANGTGAGEKKRKLVPVDEEDDGFQFTRIATKKPRPSTEKIQPAILPASSHLNTAPQPSPRRGRPPKKKVVEEKVEPAAVATETTTDTTKTRRKTKPSEGTSKRTTRGAAKAKESQPEPELEPQPEPEQEPESQPPAQAQPEPQPERAKRSTRKRDQGETVPLEKKRRKGRPSYSRKEEQQKQQQSLPTPQPELESQQQRQQSPRRASLRNGYVSPGPPQAGTATISLPLADTPVIQRNREMRGKKSVKGNNRRSSLGMRGRRASSLIDSGASNALPHKKVNTADFYKHIAADLTEPRRMRQLLIWCGTRAIGDKPSGSRSEDESARLAARVIQEELLKDFESNSTLSNWFEREELDPPAVVVKKENPKNIQNADKIKELEELIQKLQKERHALNALLRPPDIPRIRKQPLETDPSQPSQLSSSRPDEPIDLLVLDPSQRRIYAQIDPETVKQQEQPPQPQPPQPTDGEPMDTDPPSAAAARSTTSATDTFLPPMSPTTISTRLSRVTSTLAPTLDSLAAGIHNLELYRSTSDAVSSQVLRICAERLEARDARNSIRRLASTDSATDHKDLSLRPRPKEDLGVILGALSRVERRA</sequence>
<keyword evidence="3" id="KW-1185">Reference proteome</keyword>
<dbReference type="Pfam" id="PF08202">
    <property type="entry name" value="MIS13"/>
    <property type="match status" value="1"/>
</dbReference>
<dbReference type="AlphaFoldDB" id="A0A8G1VV31"/>
<dbReference type="OrthoDB" id="3364649at2759"/>
<reference evidence="2 3" key="1">
    <citation type="submission" date="2018-02" db="EMBL/GenBank/DDBJ databases">
        <title>The genomes of Aspergillus section Nigri reveals drivers in fungal speciation.</title>
        <authorList>
            <consortium name="DOE Joint Genome Institute"/>
            <person name="Vesth T.C."/>
            <person name="Nybo J."/>
            <person name="Theobald S."/>
            <person name="Brandl J."/>
            <person name="Frisvad J.C."/>
            <person name="Nielsen K.F."/>
            <person name="Lyhne E.K."/>
            <person name="Kogle M.E."/>
            <person name="Kuo A."/>
            <person name="Riley R."/>
            <person name="Clum A."/>
            <person name="Nolan M."/>
            <person name="Lipzen A."/>
            <person name="Salamov A."/>
            <person name="Henrissat B."/>
            <person name="Wiebenga A."/>
            <person name="De vries R.P."/>
            <person name="Grigoriev I.V."/>
            <person name="Mortensen U.H."/>
            <person name="Andersen M.R."/>
            <person name="Baker S.E."/>
        </authorList>
    </citation>
    <scope>NUCLEOTIDE SEQUENCE [LARGE SCALE GENOMIC DNA]</scope>
    <source>
        <strain evidence="2 3">CBS 313.89</strain>
    </source>
</reference>
<feature type="compositionally biased region" description="Low complexity" evidence="1">
    <location>
        <begin position="481"/>
        <end position="490"/>
    </location>
</feature>